<dbReference type="InterPro" id="IPR000847">
    <property type="entry name" value="LysR_HTH_N"/>
</dbReference>
<protein>
    <submittedName>
        <fullName evidence="6">LysR family transcriptional regulator</fullName>
    </submittedName>
</protein>
<evidence type="ECO:0000256" key="4">
    <source>
        <dbReference type="ARBA" id="ARBA00023163"/>
    </source>
</evidence>
<dbReference type="PANTHER" id="PTHR30419">
    <property type="entry name" value="HTH-TYPE TRANSCRIPTIONAL REGULATOR YBHD"/>
    <property type="match status" value="1"/>
</dbReference>
<dbReference type="Pfam" id="PF00126">
    <property type="entry name" value="HTH_1"/>
    <property type="match status" value="1"/>
</dbReference>
<gene>
    <name evidence="6" type="ORF">RKE40_01285</name>
</gene>
<accession>A0ABU3S182</accession>
<reference evidence="6 7" key="1">
    <citation type="submission" date="2023-09" db="EMBL/GenBank/DDBJ databases">
        <title>Whole genome shotgun sequencing (WGS) of Bosea sp. ZW T0_25, isolated from stored onions (Allium cepa).</title>
        <authorList>
            <person name="Stoll D.A."/>
            <person name="Huch M."/>
        </authorList>
    </citation>
    <scope>NUCLEOTIDE SEQUENCE [LARGE SCALE GENOMIC DNA]</scope>
    <source>
        <strain evidence="6 7">ZW T0_25</strain>
    </source>
</reference>
<dbReference type="InterPro" id="IPR036388">
    <property type="entry name" value="WH-like_DNA-bd_sf"/>
</dbReference>
<dbReference type="PROSITE" id="PS50931">
    <property type="entry name" value="HTH_LYSR"/>
    <property type="match status" value="1"/>
</dbReference>
<proteinExistence type="inferred from homology"/>
<keyword evidence="4" id="KW-0804">Transcription</keyword>
<dbReference type="RefSeq" id="WP_316016432.1">
    <property type="nucleotide sequence ID" value="NZ_JAWDID010000001.1"/>
</dbReference>
<keyword evidence="2" id="KW-0805">Transcription regulation</keyword>
<keyword evidence="3" id="KW-0238">DNA-binding</keyword>
<dbReference type="CDD" id="cd08440">
    <property type="entry name" value="PBP2_LTTR_like_4"/>
    <property type="match status" value="1"/>
</dbReference>
<comment type="similarity">
    <text evidence="1">Belongs to the LysR transcriptional regulatory family.</text>
</comment>
<dbReference type="Gene3D" id="3.40.190.290">
    <property type="match status" value="1"/>
</dbReference>
<dbReference type="SUPFAM" id="SSF53850">
    <property type="entry name" value="Periplasmic binding protein-like II"/>
    <property type="match status" value="1"/>
</dbReference>
<feature type="domain" description="HTH lysR-type" evidence="5">
    <location>
        <begin position="3"/>
        <end position="60"/>
    </location>
</feature>
<dbReference type="Proteomes" id="UP001254257">
    <property type="component" value="Unassembled WGS sequence"/>
</dbReference>
<evidence type="ECO:0000259" key="5">
    <source>
        <dbReference type="PROSITE" id="PS50931"/>
    </source>
</evidence>
<evidence type="ECO:0000313" key="7">
    <source>
        <dbReference type="Proteomes" id="UP001254257"/>
    </source>
</evidence>
<evidence type="ECO:0000256" key="2">
    <source>
        <dbReference type="ARBA" id="ARBA00023015"/>
    </source>
</evidence>
<evidence type="ECO:0000256" key="1">
    <source>
        <dbReference type="ARBA" id="ARBA00009437"/>
    </source>
</evidence>
<dbReference type="InterPro" id="IPR050950">
    <property type="entry name" value="HTH-type_LysR_regulators"/>
</dbReference>
<organism evidence="6 7">
    <name type="scientific">Bosea rubneri</name>
    <dbReference type="NCBI Taxonomy" id="3075434"/>
    <lineage>
        <taxon>Bacteria</taxon>
        <taxon>Pseudomonadati</taxon>
        <taxon>Pseudomonadota</taxon>
        <taxon>Alphaproteobacteria</taxon>
        <taxon>Hyphomicrobiales</taxon>
        <taxon>Boseaceae</taxon>
        <taxon>Bosea</taxon>
    </lineage>
</organism>
<sequence length="308" mass="33879">MNVTIRQLRAFVLVVELKSFTKASERLRLTQSALSLLIRQLEDNLQVQLVERSTRRVEPTAIGLELLRSAERLLEDFDSTVSNVAELGAKQRGRIVIAAPYILATTFLVDVIAEFKQRYPTITVQLRDSLPEEVLAQVRSGSADLAVGSFRDTEPELQWTPLFQEPLVAVYPRGHAIAERDTISWGDLGSLPVIVLNHRSIFRHLAEEGFSRAGVTLKPAYEVAYAGTALAMVRAGLGVAVLPQCVATLTETAVSLKRIANPEILRSVSIITRAGRSLSPAASAFVEILSQSSNDLVDRSEHRTRSPT</sequence>
<evidence type="ECO:0000256" key="3">
    <source>
        <dbReference type="ARBA" id="ARBA00023125"/>
    </source>
</evidence>
<dbReference type="PRINTS" id="PR00039">
    <property type="entry name" value="HTHLYSR"/>
</dbReference>
<name>A0ABU3S182_9HYPH</name>
<dbReference type="EMBL" id="JAWDID010000001">
    <property type="protein sequence ID" value="MDU0338492.1"/>
    <property type="molecule type" value="Genomic_DNA"/>
</dbReference>
<dbReference type="Pfam" id="PF03466">
    <property type="entry name" value="LysR_substrate"/>
    <property type="match status" value="1"/>
</dbReference>
<keyword evidence="7" id="KW-1185">Reference proteome</keyword>
<dbReference type="SUPFAM" id="SSF46785">
    <property type="entry name" value="Winged helix' DNA-binding domain"/>
    <property type="match status" value="1"/>
</dbReference>
<dbReference type="PANTHER" id="PTHR30419:SF8">
    <property type="entry name" value="NITROGEN ASSIMILATION TRANSCRIPTIONAL ACTIVATOR-RELATED"/>
    <property type="match status" value="1"/>
</dbReference>
<evidence type="ECO:0000313" key="6">
    <source>
        <dbReference type="EMBL" id="MDU0338492.1"/>
    </source>
</evidence>
<dbReference type="Gene3D" id="1.10.10.10">
    <property type="entry name" value="Winged helix-like DNA-binding domain superfamily/Winged helix DNA-binding domain"/>
    <property type="match status" value="1"/>
</dbReference>
<dbReference type="InterPro" id="IPR036390">
    <property type="entry name" value="WH_DNA-bd_sf"/>
</dbReference>
<dbReference type="InterPro" id="IPR005119">
    <property type="entry name" value="LysR_subst-bd"/>
</dbReference>
<comment type="caution">
    <text evidence="6">The sequence shown here is derived from an EMBL/GenBank/DDBJ whole genome shotgun (WGS) entry which is preliminary data.</text>
</comment>